<dbReference type="STRING" id="3988.B9RF07"/>
<dbReference type="OMA" id="MSFCRKI"/>
<dbReference type="PANTHER" id="PTHR33155">
    <property type="entry name" value="FANTASTIC FOUR-LIKE PROTEIN (DUF3049)"/>
    <property type="match status" value="1"/>
</dbReference>
<feature type="compositionally biased region" description="Acidic residues" evidence="2">
    <location>
        <begin position="212"/>
        <end position="223"/>
    </location>
</feature>
<dbReference type="OrthoDB" id="1931928at2759"/>
<evidence type="ECO:0000256" key="2">
    <source>
        <dbReference type="SAM" id="MobiDB-lite"/>
    </source>
</evidence>
<dbReference type="InParanoid" id="B9RF07"/>
<proteinExistence type="inferred from homology"/>
<evidence type="ECO:0000259" key="3">
    <source>
        <dbReference type="Pfam" id="PF11250"/>
    </source>
</evidence>
<protein>
    <recommendedName>
        <fullName evidence="3">FAF domain-containing protein</fullName>
    </recommendedName>
</protein>
<dbReference type="Proteomes" id="UP000008311">
    <property type="component" value="Unassembled WGS sequence"/>
</dbReference>
<dbReference type="EMBL" id="EQ973777">
    <property type="protein sequence ID" value="EEF49778.1"/>
    <property type="molecule type" value="Genomic_DNA"/>
</dbReference>
<feature type="region of interest" description="Disordered" evidence="2">
    <location>
        <begin position="65"/>
        <end position="85"/>
    </location>
</feature>
<sequence length="328" mass="37470">MMSFCKKSVNSFLGLSTVHTSNLDASHNLEKPLSSKCLPVLTSSGLGLITAADIDAYKTPPNVLESTTFKSPSPPPSPSLPPTPLSFFKKDPGGIGFVDDVGGGVNGLMSCTESLGFESCDERRIDDEIDELCSRTRSSTTKVNWKKFGERREVKKFPPPLSSLNHNGQPSFFLRPVRKDGRLELTEVRIDRPEILRASREDGRLRLHLIRDDEEEEDNDSNIEEPQQQEYELKEKRELEGGQEDGKEGEFQENEEEEPQQQQEEQQQEEEITGEWRFPVTGEGFRRCHELGTGHQHDYHRHHHHHHHHHSNHHHNLHVWSQHCVTTT</sequence>
<dbReference type="PANTHER" id="PTHR33155:SF27">
    <property type="entry name" value="FANTASTIC FOUR-LIKE PROTEIN (DUF3049)"/>
    <property type="match status" value="1"/>
</dbReference>
<feature type="domain" description="FAF" evidence="3">
    <location>
        <begin position="156"/>
        <end position="209"/>
    </location>
</feature>
<feature type="region of interest" description="Disordered" evidence="2">
    <location>
        <begin position="211"/>
        <end position="277"/>
    </location>
</feature>
<name>B9RF07_RICCO</name>
<dbReference type="InterPro" id="IPR021410">
    <property type="entry name" value="FAF"/>
</dbReference>
<dbReference type="eggNOG" id="ENOG502RZIF">
    <property type="taxonomic scope" value="Eukaryota"/>
</dbReference>
<feature type="compositionally biased region" description="Pro residues" evidence="2">
    <location>
        <begin position="72"/>
        <end position="84"/>
    </location>
</feature>
<accession>B9RF07</accession>
<keyword evidence="5" id="KW-1185">Reference proteome</keyword>
<comment type="similarity">
    <text evidence="1">Belongs to the fantastic four family.</text>
</comment>
<feature type="compositionally biased region" description="Basic and acidic residues" evidence="2">
    <location>
        <begin position="231"/>
        <end position="250"/>
    </location>
</feature>
<gene>
    <name evidence="4" type="ORF">RCOM_1430130</name>
</gene>
<reference evidence="5" key="1">
    <citation type="journal article" date="2010" name="Nat. Biotechnol.">
        <title>Draft genome sequence of the oilseed species Ricinus communis.</title>
        <authorList>
            <person name="Chan A.P."/>
            <person name="Crabtree J."/>
            <person name="Zhao Q."/>
            <person name="Lorenzi H."/>
            <person name="Orvis J."/>
            <person name="Puiu D."/>
            <person name="Melake-Berhan A."/>
            <person name="Jones K.M."/>
            <person name="Redman J."/>
            <person name="Chen G."/>
            <person name="Cahoon E.B."/>
            <person name="Gedil M."/>
            <person name="Stanke M."/>
            <person name="Haas B.J."/>
            <person name="Wortman J.R."/>
            <person name="Fraser-Liggett C.M."/>
            <person name="Ravel J."/>
            <person name="Rabinowicz P.D."/>
        </authorList>
    </citation>
    <scope>NUCLEOTIDE SEQUENCE [LARGE SCALE GENOMIC DNA]</scope>
    <source>
        <strain evidence="5">cv. Hale</strain>
    </source>
</reference>
<dbReference type="InterPro" id="IPR046431">
    <property type="entry name" value="FAF_dom"/>
</dbReference>
<evidence type="ECO:0000313" key="4">
    <source>
        <dbReference type="EMBL" id="EEF49778.1"/>
    </source>
</evidence>
<dbReference type="AlphaFoldDB" id="B9RF07"/>
<organism evidence="4 5">
    <name type="scientific">Ricinus communis</name>
    <name type="common">Castor bean</name>
    <dbReference type="NCBI Taxonomy" id="3988"/>
    <lineage>
        <taxon>Eukaryota</taxon>
        <taxon>Viridiplantae</taxon>
        <taxon>Streptophyta</taxon>
        <taxon>Embryophyta</taxon>
        <taxon>Tracheophyta</taxon>
        <taxon>Spermatophyta</taxon>
        <taxon>Magnoliopsida</taxon>
        <taxon>eudicotyledons</taxon>
        <taxon>Gunneridae</taxon>
        <taxon>Pentapetalae</taxon>
        <taxon>rosids</taxon>
        <taxon>fabids</taxon>
        <taxon>Malpighiales</taxon>
        <taxon>Euphorbiaceae</taxon>
        <taxon>Acalyphoideae</taxon>
        <taxon>Acalypheae</taxon>
        <taxon>Ricinus</taxon>
    </lineage>
</organism>
<dbReference type="KEGG" id="rcu:8285510"/>
<dbReference type="Pfam" id="PF11250">
    <property type="entry name" value="FAF"/>
    <property type="match status" value="1"/>
</dbReference>
<evidence type="ECO:0000256" key="1">
    <source>
        <dbReference type="ARBA" id="ARBA00008690"/>
    </source>
</evidence>
<evidence type="ECO:0000313" key="5">
    <source>
        <dbReference type="Proteomes" id="UP000008311"/>
    </source>
</evidence>